<accession>A0A2P6N5A9</accession>
<evidence type="ECO:0000313" key="3">
    <source>
        <dbReference type="Proteomes" id="UP000241769"/>
    </source>
</evidence>
<protein>
    <submittedName>
        <fullName evidence="2">Uncharacterized protein</fullName>
    </submittedName>
</protein>
<evidence type="ECO:0000313" key="2">
    <source>
        <dbReference type="EMBL" id="PRP79140.1"/>
    </source>
</evidence>
<comment type="caution">
    <text evidence="2">The sequence shown here is derived from an EMBL/GenBank/DDBJ whole genome shotgun (WGS) entry which is preliminary data.</text>
</comment>
<sequence length="197" mass="21446">MTNVKESGGVASLDLLSTLETISSLSLRRQLSTLAHQIRRTICRRIIRRICEDEIISSRGHLLVDLVSSTIWLWDQSSLVTVLPTPLPECAGPAPRVASGSLTSLVALARRKMRGNPHLALASKRCVALYRASQNFSAVVMISSQSRDYCVCDPPGGISKALERAGIVVTSSALRQSTKEQKEQMGGEIDEADEDKD</sequence>
<dbReference type="InParanoid" id="A0A2P6N5A9"/>
<feature type="compositionally biased region" description="Acidic residues" evidence="1">
    <location>
        <begin position="188"/>
        <end position="197"/>
    </location>
</feature>
<keyword evidence="3" id="KW-1185">Reference proteome</keyword>
<dbReference type="AlphaFoldDB" id="A0A2P6N5A9"/>
<dbReference type="EMBL" id="MDYQ01000195">
    <property type="protein sequence ID" value="PRP79140.1"/>
    <property type="molecule type" value="Genomic_DNA"/>
</dbReference>
<feature type="region of interest" description="Disordered" evidence="1">
    <location>
        <begin position="173"/>
        <end position="197"/>
    </location>
</feature>
<name>A0A2P6N5A9_9EUKA</name>
<evidence type="ECO:0000256" key="1">
    <source>
        <dbReference type="SAM" id="MobiDB-lite"/>
    </source>
</evidence>
<reference evidence="2 3" key="1">
    <citation type="journal article" date="2018" name="Genome Biol. Evol.">
        <title>Multiple Roots of Fruiting Body Formation in Amoebozoa.</title>
        <authorList>
            <person name="Hillmann F."/>
            <person name="Forbes G."/>
            <person name="Novohradska S."/>
            <person name="Ferling I."/>
            <person name="Riege K."/>
            <person name="Groth M."/>
            <person name="Westermann M."/>
            <person name="Marz M."/>
            <person name="Spaller T."/>
            <person name="Winckler T."/>
            <person name="Schaap P."/>
            <person name="Glockner G."/>
        </authorList>
    </citation>
    <scope>NUCLEOTIDE SEQUENCE [LARGE SCALE GENOMIC DNA]</scope>
    <source>
        <strain evidence="2 3">Jena</strain>
    </source>
</reference>
<organism evidence="2 3">
    <name type="scientific">Planoprotostelium fungivorum</name>
    <dbReference type="NCBI Taxonomy" id="1890364"/>
    <lineage>
        <taxon>Eukaryota</taxon>
        <taxon>Amoebozoa</taxon>
        <taxon>Evosea</taxon>
        <taxon>Variosea</taxon>
        <taxon>Cavosteliida</taxon>
        <taxon>Cavosteliaceae</taxon>
        <taxon>Planoprotostelium</taxon>
    </lineage>
</organism>
<gene>
    <name evidence="2" type="ORF">PROFUN_13090</name>
</gene>
<dbReference type="Proteomes" id="UP000241769">
    <property type="component" value="Unassembled WGS sequence"/>
</dbReference>
<proteinExistence type="predicted"/>